<evidence type="ECO:0000313" key="5">
    <source>
        <dbReference type="EMBL" id="CCC66725.1"/>
    </source>
</evidence>
<reference evidence="5 6" key="1">
    <citation type="journal article" date="2011" name="Proc. Natl. Acad. Sci. U.S.A.">
        <title>Evolutionary erosion of yeast sex chromosomes by mating-type switching accidents.</title>
        <authorList>
            <person name="Gordon J.L."/>
            <person name="Armisen D."/>
            <person name="Proux-Wera E."/>
            <person name="Oheigeartaigh S.S."/>
            <person name="Byrne K.P."/>
            <person name="Wolfe K.H."/>
        </authorList>
    </citation>
    <scope>NUCLEOTIDE SEQUENCE [LARGE SCALE GENOMIC DNA]</scope>
    <source>
        <strain evidence="6">ATCC 76901 / BCRC 22586 / CBS 4309 / NBRC 1992 / NRRL Y-12630</strain>
    </source>
</reference>
<dbReference type="GO" id="GO:0005737">
    <property type="term" value="C:cytoplasm"/>
    <property type="evidence" value="ECO:0007669"/>
    <property type="project" value="EnsemblFungi"/>
</dbReference>
<dbReference type="GO" id="GO:0061608">
    <property type="term" value="F:nuclear import signal receptor activity"/>
    <property type="evidence" value="ECO:0007669"/>
    <property type="project" value="EnsemblFungi"/>
</dbReference>
<dbReference type="GO" id="GO:0005634">
    <property type="term" value="C:nucleus"/>
    <property type="evidence" value="ECO:0007669"/>
    <property type="project" value="UniProtKB-SubCell"/>
</dbReference>
<dbReference type="PANTHER" id="PTHR12363">
    <property type="entry name" value="TRANSPORTIN 3 AND IMPORTIN 13"/>
    <property type="match status" value="1"/>
</dbReference>
<evidence type="ECO:0000256" key="4">
    <source>
        <dbReference type="ARBA" id="ARBA00023242"/>
    </source>
</evidence>
<dbReference type="AlphaFoldDB" id="G0V5I9"/>
<evidence type="ECO:0000313" key="6">
    <source>
        <dbReference type="Proteomes" id="UP000001640"/>
    </source>
</evidence>
<keyword evidence="3" id="KW-0813">Transport</keyword>
<name>G0V5I9_NAUCA</name>
<dbReference type="InParanoid" id="G0V5I9"/>
<evidence type="ECO:0008006" key="7">
    <source>
        <dbReference type="Google" id="ProtNLM"/>
    </source>
</evidence>
<comment type="similarity">
    <text evidence="2">Belongs to the importin beta family.</text>
</comment>
<evidence type="ECO:0000256" key="3">
    <source>
        <dbReference type="ARBA" id="ARBA00022448"/>
    </source>
</evidence>
<dbReference type="OrthoDB" id="2016913at2759"/>
<organism evidence="5 6">
    <name type="scientific">Naumovozyma castellii</name>
    <name type="common">Yeast</name>
    <name type="synonym">Saccharomyces castellii</name>
    <dbReference type="NCBI Taxonomy" id="27288"/>
    <lineage>
        <taxon>Eukaryota</taxon>
        <taxon>Fungi</taxon>
        <taxon>Dikarya</taxon>
        <taxon>Ascomycota</taxon>
        <taxon>Saccharomycotina</taxon>
        <taxon>Saccharomycetes</taxon>
        <taxon>Saccharomycetales</taxon>
        <taxon>Saccharomycetaceae</taxon>
        <taxon>Naumovozyma</taxon>
    </lineage>
</organism>
<dbReference type="InterPro" id="IPR051345">
    <property type="entry name" value="Importin_beta-like_NTR"/>
</dbReference>
<dbReference type="Proteomes" id="UP000001640">
    <property type="component" value="Chromosome 1"/>
</dbReference>
<proteinExistence type="inferred from homology"/>
<dbReference type="HOGENOM" id="CLU_284018_0_0_1"/>
<dbReference type="RefSeq" id="XP_003673118.1">
    <property type="nucleotide sequence ID" value="XM_003673070.1"/>
</dbReference>
<dbReference type="GO" id="GO:0005049">
    <property type="term" value="F:nuclear export signal receptor activity"/>
    <property type="evidence" value="ECO:0007669"/>
    <property type="project" value="EnsemblFungi"/>
</dbReference>
<dbReference type="STRING" id="1064592.G0V5I9"/>
<sequence>MNSVVDVVKLIEELYSPNPSHNVNEIQQTLQAIQKSNDGFQLANELLEGGDYSPNVKYFGALTLTVQINVNVHSYEDLWRLFRANLIHLTKYCNNYVSNPQQYTPLMITIKKLMSNLSLIFNNINESTFQEVTPTEAAPVVITNWNNPIDTVIFLLSKSNELSDLGMNPHTDEIITEAINCTIPYQQLLLFIGSNPAYNELLLIFTEIIVEDLTKLQSKKHAIAKIHTTVHTYLYVSTMALINANLTSKQNIPSDTVYNCINSWINYISMSQNVSQDGKMDLTEVFQNLLSLMQQSSEQLDNFTMAEKILVIFANVFSQDPLLMGFELREQVEALFLGISRSGNGDTAKNQWMLQYMNYLVTNEMVSELKDLAICIVDFLQINTLDVCNKLFTNISNDKFNEANSQQYIKVLLQLTNFPLVPVLQEFFSVRMIDFWLELAECYSVLSNEMLKPNAHEISTEIFQQVINIYLAKISLINKQKILQDDTEDISAVHEFEDFRSAASDLAQTLWMILGHEHLTNILIAGIGGNDASSSKDMMNLFQIESMSFLLNVLLEGSGDTLSKWICNVIKENAFTIGNILLLLKTGVQKLSENEDMVALSLRLDLARTSCHLLGKCSGYFNEDSQQLGPSLETLFQGLESCTAPVNSLEATASNQKLETVIVRTITMLCETCRQQLSSFLGYFFTVLTSIMSPDAHVSTFTRSNLVRSIGYIIQSQTDGGPEQQAKYIIQVIDLISNFIEQNITLKVGQTPDQQHTYIHCLLECLSELGSALLDPDELADSKVLPRLAEFQQFWKNDPLQVRNKILLLIEKVLSVPTFSRKSDFIEVSCLILGKMLTLPDDEPHFLRYSMQEIIEFILRHVGNCELSTSLPYFVYLLEKLVIHFKQTLTSQEFDFLFEKIILVYYSQFIFPDPDLLQMTINFVNTILDTNPSILVHSNHWNSFIFPEFIKLLLSKEKFTIIAVNKFWTKVLNNKRYTKEDLEITRSQIGAIGQDLVYHIMYGLYHTQRSDLNSYTDVLRALVAKFPMETKPWLINVLPQLSDQPVVHERFINKLFITRGNRAAGNVILNWWLECNALPGF</sequence>
<dbReference type="SUPFAM" id="SSF48371">
    <property type="entry name" value="ARM repeat"/>
    <property type="match status" value="1"/>
</dbReference>
<dbReference type="eggNOG" id="KOG2022">
    <property type="taxonomic scope" value="Eukaryota"/>
</dbReference>
<keyword evidence="4" id="KW-0539">Nucleus</keyword>
<dbReference type="KEGG" id="ncs:NCAS_0A01670"/>
<keyword evidence="6" id="KW-1185">Reference proteome</keyword>
<evidence type="ECO:0000256" key="1">
    <source>
        <dbReference type="ARBA" id="ARBA00004123"/>
    </source>
</evidence>
<dbReference type="EMBL" id="HE576752">
    <property type="protein sequence ID" value="CCC66725.1"/>
    <property type="molecule type" value="Genomic_DNA"/>
</dbReference>
<evidence type="ECO:0000256" key="2">
    <source>
        <dbReference type="ARBA" id="ARBA00007991"/>
    </source>
</evidence>
<dbReference type="InterPro" id="IPR016024">
    <property type="entry name" value="ARM-type_fold"/>
</dbReference>
<dbReference type="GO" id="GO:0006606">
    <property type="term" value="P:protein import into nucleus"/>
    <property type="evidence" value="ECO:0007669"/>
    <property type="project" value="EnsemblFungi"/>
</dbReference>
<dbReference type="FunCoup" id="G0V5I9">
    <property type="interactions" value="261"/>
</dbReference>
<dbReference type="InterPro" id="IPR011989">
    <property type="entry name" value="ARM-like"/>
</dbReference>
<dbReference type="Gene3D" id="1.25.10.10">
    <property type="entry name" value="Leucine-rich Repeat Variant"/>
    <property type="match status" value="1"/>
</dbReference>
<dbReference type="OMA" id="WMLQYMN"/>
<protein>
    <recommendedName>
        <fullName evidence="7">Importin N-terminal domain-containing protein</fullName>
    </recommendedName>
</protein>
<accession>G0V5I9</accession>
<dbReference type="GeneID" id="96900216"/>
<reference key="2">
    <citation type="submission" date="2011-08" db="EMBL/GenBank/DDBJ databases">
        <title>Genome sequence of Naumovozyma castellii.</title>
        <authorList>
            <person name="Gordon J.L."/>
            <person name="Armisen D."/>
            <person name="Proux-Wera E."/>
            <person name="OhEigeartaigh S.S."/>
            <person name="Byrne K.P."/>
            <person name="Wolfe K.H."/>
        </authorList>
    </citation>
    <scope>NUCLEOTIDE SEQUENCE</scope>
    <source>
        <strain>Type strain:CBS 4309</strain>
    </source>
</reference>
<gene>
    <name evidence="5" type="primary">NCAS0A01670</name>
    <name evidence="5" type="ordered locus">NCAS_0A01670</name>
</gene>
<comment type="subcellular location">
    <subcellularLocation>
        <location evidence="1">Nucleus</location>
    </subcellularLocation>
</comment>
<dbReference type="PANTHER" id="PTHR12363:SF33">
    <property type="entry name" value="IMPORTIN-13"/>
    <property type="match status" value="1"/>
</dbReference>